<evidence type="ECO:0000313" key="2">
    <source>
        <dbReference type="Proteomes" id="UP000429523"/>
    </source>
</evidence>
<proteinExistence type="predicted"/>
<dbReference type="EMBL" id="QXGF01000508">
    <property type="protein sequence ID" value="KAE8939164.1"/>
    <property type="molecule type" value="Genomic_DNA"/>
</dbReference>
<accession>A0A6A3F002</accession>
<organism evidence="1 2">
    <name type="scientific">Phytophthora fragariae</name>
    <dbReference type="NCBI Taxonomy" id="53985"/>
    <lineage>
        <taxon>Eukaryota</taxon>
        <taxon>Sar</taxon>
        <taxon>Stramenopiles</taxon>
        <taxon>Oomycota</taxon>
        <taxon>Peronosporomycetes</taxon>
        <taxon>Peronosporales</taxon>
        <taxon>Peronosporaceae</taxon>
        <taxon>Phytophthora</taxon>
    </lineage>
</organism>
<dbReference type="AlphaFoldDB" id="A0A6A3F002"/>
<sequence>MTWLTGAITAPPVIPTPLICVYFCPDGEFWIRLLSRERKAGIRRHYVAITRTPLPITRYKPRYISTRSMVRLCCYYALDCSLEQGTHGCACRPSGRQAAYQISGRPYSSEETGAATPCSCVCTGGGQSNDFAAIDGLRTQAAVSHPGCSDCDDEVGGAEDGRG</sequence>
<gene>
    <name evidence="1" type="ORF">PF009_g10981</name>
</gene>
<name>A0A6A3F002_9STRA</name>
<evidence type="ECO:0000313" key="1">
    <source>
        <dbReference type="EMBL" id="KAE8939164.1"/>
    </source>
</evidence>
<comment type="caution">
    <text evidence="1">The sequence shown here is derived from an EMBL/GenBank/DDBJ whole genome shotgun (WGS) entry which is preliminary data.</text>
</comment>
<protein>
    <submittedName>
        <fullName evidence="1">Uncharacterized protein</fullName>
    </submittedName>
</protein>
<reference evidence="1 2" key="1">
    <citation type="submission" date="2018-08" db="EMBL/GenBank/DDBJ databases">
        <title>Genomic investigation of the strawberry pathogen Phytophthora fragariae indicates pathogenicity is determined by transcriptional variation in three key races.</title>
        <authorList>
            <person name="Adams T.M."/>
            <person name="Armitage A.D."/>
            <person name="Sobczyk M.K."/>
            <person name="Bates H.J."/>
            <person name="Dunwell J.M."/>
            <person name="Nellist C.F."/>
            <person name="Harrison R.J."/>
        </authorList>
    </citation>
    <scope>NUCLEOTIDE SEQUENCE [LARGE SCALE GENOMIC DNA]</scope>
    <source>
        <strain evidence="1 2">NOV-9</strain>
    </source>
</reference>
<dbReference type="Proteomes" id="UP000429523">
    <property type="component" value="Unassembled WGS sequence"/>
</dbReference>